<dbReference type="AlphaFoldDB" id="A0A1A8ZTV5"/>
<dbReference type="InterPro" id="IPR019734">
    <property type="entry name" value="TPR_rpt"/>
</dbReference>
<keyword evidence="1" id="KW-0802">TPR repeat</keyword>
<dbReference type="SUPFAM" id="SSF48452">
    <property type="entry name" value="TPR-like"/>
    <property type="match status" value="1"/>
</dbReference>
<keyword evidence="4" id="KW-1185">Reference proteome</keyword>
<organism evidence="3 4">
    <name type="scientific">Micromonospora auratinigra</name>
    <dbReference type="NCBI Taxonomy" id="261654"/>
    <lineage>
        <taxon>Bacteria</taxon>
        <taxon>Bacillati</taxon>
        <taxon>Actinomycetota</taxon>
        <taxon>Actinomycetes</taxon>
        <taxon>Micromonosporales</taxon>
        <taxon>Micromonosporaceae</taxon>
        <taxon>Micromonospora</taxon>
    </lineage>
</organism>
<protein>
    <submittedName>
        <fullName evidence="3">TPR repeat-containing protein</fullName>
    </submittedName>
</protein>
<feature type="transmembrane region" description="Helical" evidence="2">
    <location>
        <begin position="248"/>
        <end position="267"/>
    </location>
</feature>
<feature type="repeat" description="TPR" evidence="1">
    <location>
        <begin position="42"/>
        <end position="75"/>
    </location>
</feature>
<keyword evidence="2" id="KW-0472">Membrane</keyword>
<proteinExistence type="predicted"/>
<evidence type="ECO:0000313" key="4">
    <source>
        <dbReference type="Proteomes" id="UP000199385"/>
    </source>
</evidence>
<keyword evidence="2" id="KW-0812">Transmembrane</keyword>
<gene>
    <name evidence="3" type="ORF">GA0070611_3686</name>
</gene>
<dbReference type="InterPro" id="IPR011990">
    <property type="entry name" value="TPR-like_helical_dom_sf"/>
</dbReference>
<dbReference type="PROSITE" id="PS50005">
    <property type="entry name" value="TPR"/>
    <property type="match status" value="1"/>
</dbReference>
<keyword evidence="2" id="KW-1133">Transmembrane helix</keyword>
<accession>A0A1A8ZTV5</accession>
<feature type="transmembrane region" description="Helical" evidence="2">
    <location>
        <begin position="224"/>
        <end position="242"/>
    </location>
</feature>
<dbReference type="Proteomes" id="UP000199385">
    <property type="component" value="Chromosome I"/>
</dbReference>
<dbReference type="STRING" id="261654.GA0070611_3686"/>
<dbReference type="Gene3D" id="1.25.40.10">
    <property type="entry name" value="Tetratricopeptide repeat domain"/>
    <property type="match status" value="1"/>
</dbReference>
<evidence type="ECO:0000256" key="2">
    <source>
        <dbReference type="SAM" id="Phobius"/>
    </source>
</evidence>
<evidence type="ECO:0000313" key="3">
    <source>
        <dbReference type="EMBL" id="SBT47341.1"/>
    </source>
</evidence>
<dbReference type="PATRIC" id="fig|261654.4.peg.3746"/>
<feature type="transmembrane region" description="Helical" evidence="2">
    <location>
        <begin position="194"/>
        <end position="212"/>
    </location>
</feature>
<dbReference type="OrthoDB" id="3360127at2"/>
<sequence length="272" mass="28807">MTPQTTDEPDAVARAAELARAEQFAPAVALLREHLAADPADNVAWRRLAGALIGLGRHALAVEAAGRAIDLDPTDVAAHRHRALARLLLDRPEDSYADAQHAVRLAPDDPEALSLLAWSVLRVDRDPTRFRELVQQALRANPDSPPANRAVRHHRRMRRWAVASGVLLAALPGGGVPLLRWWAAGDGSTDDRSVVVLLVVTVGCLLFGVSGARAFPLLTWAQSGPAAGVAGLLAAAAGYAAVHGVPTAVAAGTAAIVVAVLFWLVLFRRRAR</sequence>
<dbReference type="RefSeq" id="WP_091665852.1">
    <property type="nucleotide sequence ID" value="NZ_LT594323.1"/>
</dbReference>
<reference evidence="4" key="1">
    <citation type="submission" date="2016-06" db="EMBL/GenBank/DDBJ databases">
        <authorList>
            <person name="Varghese N."/>
            <person name="Submissions Spin"/>
        </authorList>
    </citation>
    <scope>NUCLEOTIDE SEQUENCE [LARGE SCALE GENOMIC DNA]</scope>
    <source>
        <strain evidence="4">DSM 44815</strain>
    </source>
</reference>
<name>A0A1A8ZTV5_9ACTN</name>
<dbReference type="EMBL" id="LT594323">
    <property type="protein sequence ID" value="SBT47341.1"/>
    <property type="molecule type" value="Genomic_DNA"/>
</dbReference>
<dbReference type="SMART" id="SM00028">
    <property type="entry name" value="TPR"/>
    <property type="match status" value="2"/>
</dbReference>
<evidence type="ECO:0000256" key="1">
    <source>
        <dbReference type="PROSITE-ProRule" id="PRU00339"/>
    </source>
</evidence>
<feature type="transmembrane region" description="Helical" evidence="2">
    <location>
        <begin position="160"/>
        <end position="182"/>
    </location>
</feature>